<protein>
    <submittedName>
        <fullName evidence="1">DUF1934 domain-containing protein</fullName>
    </submittedName>
</protein>
<dbReference type="SUPFAM" id="SSF50814">
    <property type="entry name" value="Lipocalins"/>
    <property type="match status" value="1"/>
</dbReference>
<sequence length="146" mass="16875">MAMKQQVAVELSTVITDNSDRDENTVKATGYFYPNQTMDVLTYEETTEDGLTVKNMLTLSYDKVSVKRTGPVSMYQQFRKQALTENVYQHPYGHIHMETFTRSISYQRLTDDENGKLVMSYKLKLNGADERHHQLILTIQPEEDVS</sequence>
<organism evidence="1 2">
    <name type="scientific">Lentibacillus kimchii</name>
    <dbReference type="NCBI Taxonomy" id="1542911"/>
    <lineage>
        <taxon>Bacteria</taxon>
        <taxon>Bacillati</taxon>
        <taxon>Bacillota</taxon>
        <taxon>Bacilli</taxon>
        <taxon>Bacillales</taxon>
        <taxon>Bacillaceae</taxon>
        <taxon>Lentibacillus</taxon>
    </lineage>
</organism>
<proteinExistence type="predicted"/>
<comment type="caution">
    <text evidence="1">The sequence shown here is derived from an EMBL/GenBank/DDBJ whole genome shotgun (WGS) entry which is preliminary data.</text>
</comment>
<dbReference type="Proteomes" id="UP001596620">
    <property type="component" value="Unassembled WGS sequence"/>
</dbReference>
<dbReference type="EMBL" id="JBHTGR010000056">
    <property type="protein sequence ID" value="MFC7747865.1"/>
    <property type="molecule type" value="Genomic_DNA"/>
</dbReference>
<evidence type="ECO:0000313" key="2">
    <source>
        <dbReference type="Proteomes" id="UP001596620"/>
    </source>
</evidence>
<dbReference type="InterPro" id="IPR012674">
    <property type="entry name" value="Calycin"/>
</dbReference>
<dbReference type="InterPro" id="IPR015231">
    <property type="entry name" value="DUF1934"/>
</dbReference>
<evidence type="ECO:0000313" key="1">
    <source>
        <dbReference type="EMBL" id="MFC7747865.1"/>
    </source>
</evidence>
<dbReference type="RefSeq" id="WP_382360349.1">
    <property type="nucleotide sequence ID" value="NZ_JBHTGR010000056.1"/>
</dbReference>
<gene>
    <name evidence="1" type="ORF">ACFQU8_11770</name>
</gene>
<dbReference type="Pfam" id="PF09148">
    <property type="entry name" value="DUF1934"/>
    <property type="match status" value="1"/>
</dbReference>
<reference evidence="2" key="1">
    <citation type="journal article" date="2019" name="Int. J. Syst. Evol. Microbiol.">
        <title>The Global Catalogue of Microorganisms (GCM) 10K type strain sequencing project: providing services to taxonomists for standard genome sequencing and annotation.</title>
        <authorList>
            <consortium name="The Broad Institute Genomics Platform"/>
            <consortium name="The Broad Institute Genome Sequencing Center for Infectious Disease"/>
            <person name="Wu L."/>
            <person name="Ma J."/>
        </authorList>
    </citation>
    <scope>NUCLEOTIDE SEQUENCE [LARGE SCALE GENOMIC DNA]</scope>
    <source>
        <strain evidence="2">JCM 30234</strain>
    </source>
</reference>
<name>A0ABW2UYV3_9BACI</name>
<accession>A0ABW2UYV3</accession>
<keyword evidence="2" id="KW-1185">Reference proteome</keyword>
<dbReference type="Gene3D" id="2.40.128.20">
    <property type="match status" value="1"/>
</dbReference>